<feature type="compositionally biased region" description="Basic and acidic residues" evidence="1">
    <location>
        <begin position="134"/>
        <end position="145"/>
    </location>
</feature>
<reference evidence="2 3" key="1">
    <citation type="submission" date="2019-12" db="EMBL/GenBank/DDBJ databases">
        <title>Genomic-based taxomic classification of the family Erythrobacteraceae.</title>
        <authorList>
            <person name="Xu L."/>
        </authorList>
    </citation>
    <scope>NUCLEOTIDE SEQUENCE [LARGE SCALE GENOMIC DNA]</scope>
    <source>
        <strain evidence="2 3">JCM 17468</strain>
    </source>
</reference>
<keyword evidence="3" id="KW-1185">Reference proteome</keyword>
<dbReference type="EMBL" id="WTYD01000001">
    <property type="protein sequence ID" value="MXO53622.1"/>
    <property type="molecule type" value="Genomic_DNA"/>
</dbReference>
<protein>
    <submittedName>
        <fullName evidence="2">Uncharacterized protein</fullName>
    </submittedName>
</protein>
<comment type="caution">
    <text evidence="2">The sequence shown here is derived from an EMBL/GenBank/DDBJ whole genome shotgun (WGS) entry which is preliminary data.</text>
</comment>
<dbReference type="RefSeq" id="WP_160660453.1">
    <property type="nucleotide sequence ID" value="NZ_BAABDV010000001.1"/>
</dbReference>
<feature type="region of interest" description="Disordered" evidence="1">
    <location>
        <begin position="130"/>
        <end position="169"/>
    </location>
</feature>
<evidence type="ECO:0000313" key="2">
    <source>
        <dbReference type="EMBL" id="MXO53622.1"/>
    </source>
</evidence>
<dbReference type="AlphaFoldDB" id="A0A844Y9G0"/>
<dbReference type="Proteomes" id="UP000430272">
    <property type="component" value="Unassembled WGS sequence"/>
</dbReference>
<organism evidence="2 3">
    <name type="scientific">Qipengyuania pelagi</name>
    <dbReference type="NCBI Taxonomy" id="994320"/>
    <lineage>
        <taxon>Bacteria</taxon>
        <taxon>Pseudomonadati</taxon>
        <taxon>Pseudomonadota</taxon>
        <taxon>Alphaproteobacteria</taxon>
        <taxon>Sphingomonadales</taxon>
        <taxon>Erythrobacteraceae</taxon>
        <taxon>Qipengyuania</taxon>
    </lineage>
</organism>
<feature type="compositionally biased region" description="Basic and acidic residues" evidence="1">
    <location>
        <begin position="158"/>
        <end position="169"/>
    </location>
</feature>
<sequence>MTFLAAAALSEFRHRKASIDAAVAAGRFPRAKGEWALGCWLAIALAARVPVHELGAIYKFWADDEADQGGLTGAALLAELHRRCPMPSQWRPELARARDQIAPRARANPTDQALGLRHLHLEALAIHLGADPEDPPRHWEGDHAQHGGGAGEQPAASEPERPEYERKAA</sequence>
<evidence type="ECO:0000313" key="3">
    <source>
        <dbReference type="Proteomes" id="UP000430272"/>
    </source>
</evidence>
<proteinExistence type="predicted"/>
<accession>A0A844Y9G0</accession>
<evidence type="ECO:0000256" key="1">
    <source>
        <dbReference type="SAM" id="MobiDB-lite"/>
    </source>
</evidence>
<gene>
    <name evidence="2" type="ORF">GRI47_06310</name>
</gene>
<name>A0A844Y9G0_9SPHN</name>